<dbReference type="AlphaFoldDB" id="A0A0G0D5N6"/>
<gene>
    <name evidence="1" type="ORF">UR92_C0002G0004</name>
</gene>
<name>A0A0G0D5N6_9BACT</name>
<evidence type="ECO:0000313" key="1">
    <source>
        <dbReference type="EMBL" id="KKP88578.1"/>
    </source>
</evidence>
<evidence type="ECO:0000313" key="2">
    <source>
        <dbReference type="Proteomes" id="UP000034683"/>
    </source>
</evidence>
<proteinExistence type="predicted"/>
<sequence length="140" mass="16422">MNEGLNDISNKNEVKKIEEEKIKEGVRELLKLKDNSNWSFPDTGDHKVSFVYKEVPVLDNTDIKYYEEDPRSAGLSDHQKIKNYLDFLSKEEVDILKRIGNLDKAWMDGYVTAGFLWELNVPLKHEIEISTNWREFVSEE</sequence>
<protein>
    <submittedName>
        <fullName evidence="1">Uncharacterized protein</fullName>
    </submittedName>
</protein>
<reference evidence="1 2" key="1">
    <citation type="journal article" date="2015" name="Nature">
        <title>rRNA introns, odd ribosomes, and small enigmatic genomes across a large radiation of phyla.</title>
        <authorList>
            <person name="Brown C.T."/>
            <person name="Hug L.A."/>
            <person name="Thomas B.C."/>
            <person name="Sharon I."/>
            <person name="Castelle C.J."/>
            <person name="Singh A."/>
            <person name="Wilkins M.J."/>
            <person name="Williams K.H."/>
            <person name="Banfield J.F."/>
        </authorList>
    </citation>
    <scope>NUCLEOTIDE SEQUENCE [LARGE SCALE GENOMIC DNA]</scope>
</reference>
<organism evidence="1 2">
    <name type="scientific">Candidatus Nomurabacteria bacterium GW2011_GWA2_35_80</name>
    <dbReference type="NCBI Taxonomy" id="1618733"/>
    <lineage>
        <taxon>Bacteria</taxon>
        <taxon>Candidatus Nomuraibacteriota</taxon>
    </lineage>
</organism>
<accession>A0A0G0D5N6</accession>
<dbReference type="Proteomes" id="UP000034683">
    <property type="component" value="Unassembled WGS sequence"/>
</dbReference>
<dbReference type="EMBL" id="LBRA01000002">
    <property type="protein sequence ID" value="KKP88578.1"/>
    <property type="molecule type" value="Genomic_DNA"/>
</dbReference>
<comment type="caution">
    <text evidence="1">The sequence shown here is derived from an EMBL/GenBank/DDBJ whole genome shotgun (WGS) entry which is preliminary data.</text>
</comment>